<dbReference type="Proteomes" id="UP000185746">
    <property type="component" value="Chromosome"/>
</dbReference>
<accession>A0A1D8JBY3</accession>
<dbReference type="KEGG" id="surl:BI350_00230"/>
<name>A0A1D8JBY3_9BACL</name>
<keyword evidence="2" id="KW-1185">Reference proteome</keyword>
<sequence length="82" mass="9211">MGLAKAKRYEQEYPTGCLNFCKNHRNTANRNPRIAIGSPPAPWKASARNGNQHCSGIVSIWLIKKLTQVIGAKKFYLKKGRI</sequence>
<protein>
    <submittedName>
        <fullName evidence="1">Uncharacterized protein</fullName>
    </submittedName>
</protein>
<dbReference type="AlphaFoldDB" id="A0A1D8JBY3"/>
<dbReference type="EMBL" id="CP017560">
    <property type="protein sequence ID" value="AOV06218.1"/>
    <property type="molecule type" value="Genomic_DNA"/>
</dbReference>
<organism evidence="1 2">
    <name type="scientific">Sporosarcina ureilytica</name>
    <dbReference type="NCBI Taxonomy" id="298596"/>
    <lineage>
        <taxon>Bacteria</taxon>
        <taxon>Bacillati</taxon>
        <taxon>Bacillota</taxon>
        <taxon>Bacilli</taxon>
        <taxon>Bacillales</taxon>
        <taxon>Caryophanaceae</taxon>
        <taxon>Sporosarcina</taxon>
    </lineage>
</organism>
<evidence type="ECO:0000313" key="1">
    <source>
        <dbReference type="EMBL" id="AOV06218.1"/>
    </source>
</evidence>
<proteinExistence type="predicted"/>
<reference evidence="1 2" key="1">
    <citation type="submission" date="2016-09" db="EMBL/GenBank/DDBJ databases">
        <title>Complete genome sequence of the Lysinibacillus sphaericus LMG 22257, a specie of Bacillus with ureolytic activity that can effectively biodeposit calcium carbonate.</title>
        <authorList>
            <person name="Yan W."/>
        </authorList>
    </citation>
    <scope>NUCLEOTIDE SEQUENCE [LARGE SCALE GENOMIC DNA]</scope>
    <source>
        <strain evidence="1 2">LMG 22257</strain>
    </source>
</reference>
<evidence type="ECO:0000313" key="2">
    <source>
        <dbReference type="Proteomes" id="UP000185746"/>
    </source>
</evidence>
<gene>
    <name evidence="1" type="ORF">BI350_00230</name>
</gene>